<keyword evidence="2" id="KW-1185">Reference proteome</keyword>
<comment type="caution">
    <text evidence="1">The sequence shown here is derived from an EMBL/GenBank/DDBJ whole genome shotgun (WGS) entry which is preliminary data.</text>
</comment>
<evidence type="ECO:0000313" key="1">
    <source>
        <dbReference type="EMBL" id="GBN87748.1"/>
    </source>
</evidence>
<name>A0A4Y2SHM0_ARAVE</name>
<organism evidence="1 2">
    <name type="scientific">Araneus ventricosus</name>
    <name type="common">Orbweaver spider</name>
    <name type="synonym">Epeira ventricosa</name>
    <dbReference type="NCBI Taxonomy" id="182803"/>
    <lineage>
        <taxon>Eukaryota</taxon>
        <taxon>Metazoa</taxon>
        <taxon>Ecdysozoa</taxon>
        <taxon>Arthropoda</taxon>
        <taxon>Chelicerata</taxon>
        <taxon>Arachnida</taxon>
        <taxon>Araneae</taxon>
        <taxon>Araneomorphae</taxon>
        <taxon>Entelegynae</taxon>
        <taxon>Araneoidea</taxon>
        <taxon>Araneidae</taxon>
        <taxon>Araneus</taxon>
    </lineage>
</organism>
<dbReference type="Proteomes" id="UP000499080">
    <property type="component" value="Unassembled WGS sequence"/>
</dbReference>
<sequence length="396" mass="46988">MVSLVRSVGYQILRWKISHQELNARILEQLCWTSTGTVDNKKTAERFVRLEILELEKRYKLACSYCLDNYISLLWNELPSRSKRRFYVILSDSLVTRMPLETYWAYVLEGKESEVNCFFANIFGERFSFYECAFQFSASTGNKAATGYFFQKLSNEERDSSLLKAVYALITESKRYIFDPYPFKHEKDSEVLCYLLSLMNPEHQMQVLKKHPCYVLTRFLYWPWQDLFYDFSDLIWPFLPEIGCGNLIYIICANIRNANYYFPNLIQNFFLRIPNQFRKHFVRTFFIYAEPIFSEISDNEDIETMRVFFRNVDPEYRVFLVLENKFLLFLHNLIMGGKWHFAELCIQEASSSKEDKKRLKEAFVHHFRSGSSIDGILSHSLKRLFKFLNVSEAGAP</sequence>
<dbReference type="EMBL" id="BGPR01021944">
    <property type="protein sequence ID" value="GBN87748.1"/>
    <property type="molecule type" value="Genomic_DNA"/>
</dbReference>
<proteinExistence type="predicted"/>
<feature type="non-terminal residue" evidence="1">
    <location>
        <position position="396"/>
    </location>
</feature>
<dbReference type="AlphaFoldDB" id="A0A4Y2SHM0"/>
<reference evidence="1 2" key="1">
    <citation type="journal article" date="2019" name="Sci. Rep.">
        <title>Orb-weaving spider Araneus ventricosus genome elucidates the spidroin gene catalogue.</title>
        <authorList>
            <person name="Kono N."/>
            <person name="Nakamura H."/>
            <person name="Ohtoshi R."/>
            <person name="Moran D.A.P."/>
            <person name="Shinohara A."/>
            <person name="Yoshida Y."/>
            <person name="Fujiwara M."/>
            <person name="Mori M."/>
            <person name="Tomita M."/>
            <person name="Arakawa K."/>
        </authorList>
    </citation>
    <scope>NUCLEOTIDE SEQUENCE [LARGE SCALE GENOMIC DNA]</scope>
</reference>
<evidence type="ECO:0000313" key="2">
    <source>
        <dbReference type="Proteomes" id="UP000499080"/>
    </source>
</evidence>
<gene>
    <name evidence="1" type="ORF">AVEN_80728_1</name>
</gene>
<protein>
    <submittedName>
        <fullName evidence="1">Uncharacterized protein</fullName>
    </submittedName>
</protein>
<accession>A0A4Y2SHM0</accession>